<keyword evidence="2" id="KW-1185">Reference proteome</keyword>
<reference evidence="1" key="1">
    <citation type="submission" date="2023-03" db="EMBL/GenBank/DDBJ databases">
        <title>Massive genome expansion in bonnet fungi (Mycena s.s.) driven by repeated elements and novel gene families across ecological guilds.</title>
        <authorList>
            <consortium name="Lawrence Berkeley National Laboratory"/>
            <person name="Harder C.B."/>
            <person name="Miyauchi S."/>
            <person name="Viragh M."/>
            <person name="Kuo A."/>
            <person name="Thoen E."/>
            <person name="Andreopoulos B."/>
            <person name="Lu D."/>
            <person name="Skrede I."/>
            <person name="Drula E."/>
            <person name="Henrissat B."/>
            <person name="Morin E."/>
            <person name="Kohler A."/>
            <person name="Barry K."/>
            <person name="LaButti K."/>
            <person name="Morin E."/>
            <person name="Salamov A."/>
            <person name="Lipzen A."/>
            <person name="Mereny Z."/>
            <person name="Hegedus B."/>
            <person name="Baldrian P."/>
            <person name="Stursova M."/>
            <person name="Weitz H."/>
            <person name="Taylor A."/>
            <person name="Grigoriev I.V."/>
            <person name="Nagy L.G."/>
            <person name="Martin F."/>
            <person name="Kauserud H."/>
        </authorList>
    </citation>
    <scope>NUCLEOTIDE SEQUENCE</scope>
    <source>
        <strain evidence="1">CBHHK002</strain>
    </source>
</reference>
<evidence type="ECO:0008006" key="3">
    <source>
        <dbReference type="Google" id="ProtNLM"/>
    </source>
</evidence>
<accession>A0AAD7AJX1</accession>
<evidence type="ECO:0000313" key="2">
    <source>
        <dbReference type="Proteomes" id="UP001218218"/>
    </source>
</evidence>
<dbReference type="EMBL" id="JARIHO010000005">
    <property type="protein sequence ID" value="KAJ7361107.1"/>
    <property type="molecule type" value="Genomic_DNA"/>
</dbReference>
<protein>
    <recommendedName>
        <fullName evidence="3">F-box domain-containing protein</fullName>
    </recommendedName>
</protein>
<organism evidence="1 2">
    <name type="scientific">Mycena albidolilacea</name>
    <dbReference type="NCBI Taxonomy" id="1033008"/>
    <lineage>
        <taxon>Eukaryota</taxon>
        <taxon>Fungi</taxon>
        <taxon>Dikarya</taxon>
        <taxon>Basidiomycota</taxon>
        <taxon>Agaricomycotina</taxon>
        <taxon>Agaricomycetes</taxon>
        <taxon>Agaricomycetidae</taxon>
        <taxon>Agaricales</taxon>
        <taxon>Marasmiineae</taxon>
        <taxon>Mycenaceae</taxon>
        <taxon>Mycena</taxon>
    </lineage>
</organism>
<comment type="caution">
    <text evidence="1">The sequence shown here is derived from an EMBL/GenBank/DDBJ whole genome shotgun (WGS) entry which is preliminary data.</text>
</comment>
<dbReference type="Proteomes" id="UP001218218">
    <property type="component" value="Unassembled WGS sequence"/>
</dbReference>
<dbReference type="AlphaFoldDB" id="A0AAD7AJX1"/>
<name>A0AAD7AJX1_9AGAR</name>
<sequence>MRSLSRGQAGSGSGQRLAFNISIHDAMGLVVLPPELILHIVSFLSRSTVIDSDRRLLGFHSREPKLVPDLASINAFSQTNTSFRRILDQNLYRLCTSVEELGKLALLFAVEHELESTFDKLSKPTLSEHVILWPPLACKYPQQIVELVARGLL</sequence>
<proteinExistence type="predicted"/>
<evidence type="ECO:0000313" key="1">
    <source>
        <dbReference type="EMBL" id="KAJ7361107.1"/>
    </source>
</evidence>
<gene>
    <name evidence="1" type="ORF">DFH08DRAFT_951720</name>
</gene>